<dbReference type="EMBL" id="CP041238">
    <property type="protein sequence ID" value="QLL63691.1"/>
    <property type="molecule type" value="Genomic_DNA"/>
</dbReference>
<reference evidence="2 3" key="1">
    <citation type="submission" date="2019-06" db="EMBL/GenBank/DDBJ databases">
        <title>Complete genome sequence of Ensifer mexicanus ITTG R7 isolated from nodules of Acacia angustissima (Mill.) Kuntze.</title>
        <authorList>
            <person name="Rincon-Rosales R."/>
            <person name="Rogel M.A."/>
            <person name="Guerrero G."/>
            <person name="Rincon-Molina C.I."/>
            <person name="Lopez-Lopez A."/>
            <person name="Martinez-Romero E."/>
        </authorList>
    </citation>
    <scope>NUCLEOTIDE SEQUENCE [LARGE SCALE GENOMIC DNA]</scope>
    <source>
        <strain evidence="2 3">ITTG R7</strain>
    </source>
</reference>
<proteinExistence type="predicted"/>
<dbReference type="AlphaFoldDB" id="A0A859QXT4"/>
<dbReference type="KEGG" id="emx:FKV68_02725"/>
<evidence type="ECO:0008006" key="4">
    <source>
        <dbReference type="Google" id="ProtNLM"/>
    </source>
</evidence>
<dbReference type="SUPFAM" id="SSF56935">
    <property type="entry name" value="Porins"/>
    <property type="match status" value="1"/>
</dbReference>
<gene>
    <name evidence="2" type="ORF">FKV68_02725</name>
</gene>
<sequence>MTGVGMRLLAFARAGALLLALPITALAEDAVPGLVEGCTAPCAGYEVSAELQNDWLLAADPSLLRSDELQPTLTVDLFFAPTDYLRFATSIITEPVVEPQPGENATFEGIGTYLAELYTGIEAGPATIRAGKFDTIFSLASEVAPGINATDLVSDFDADERVGAQVVFDFDGLGMDQALAATAFTTDRSIFSDSLFTTRGRTRLSDGGAGNTDGLSSLSLVLDGCRGAEPVDCYMDGDFGYRLAFRYQKAGEPSGEDLEDGLTPGDEVAYLASSTASLQLNEMTLRLLGEAAYLRHFNSRPDDALVLTGSAALELEPLTYVASYTRQLNLVDGGPDTHEHLADLEVIYEPDDEHGEGMPFDRSGWKLAAAYTFARDADEQTAHVFSVRAVFDFDGDVELDAQ</sequence>
<accession>A0A859QXT4</accession>
<organism evidence="2 3">
    <name type="scientific">Sinorhizobium mexicanum</name>
    <dbReference type="NCBI Taxonomy" id="375549"/>
    <lineage>
        <taxon>Bacteria</taxon>
        <taxon>Pseudomonadati</taxon>
        <taxon>Pseudomonadota</taxon>
        <taxon>Alphaproteobacteria</taxon>
        <taxon>Hyphomicrobiales</taxon>
        <taxon>Rhizobiaceae</taxon>
        <taxon>Sinorhizobium/Ensifer group</taxon>
        <taxon>Sinorhizobium</taxon>
    </lineage>
</organism>
<evidence type="ECO:0000313" key="2">
    <source>
        <dbReference type="EMBL" id="QLL63691.1"/>
    </source>
</evidence>
<dbReference type="Proteomes" id="UP000510721">
    <property type="component" value="Chromosome"/>
</dbReference>
<evidence type="ECO:0000313" key="3">
    <source>
        <dbReference type="Proteomes" id="UP000510721"/>
    </source>
</evidence>
<feature type="chain" id="PRO_5032955028" description="Porin" evidence="1">
    <location>
        <begin position="28"/>
        <end position="402"/>
    </location>
</feature>
<keyword evidence="1" id="KW-0732">Signal</keyword>
<feature type="signal peptide" evidence="1">
    <location>
        <begin position="1"/>
        <end position="27"/>
    </location>
</feature>
<name>A0A859QXT4_9HYPH</name>
<protein>
    <recommendedName>
        <fullName evidence="4">Porin</fullName>
    </recommendedName>
</protein>
<keyword evidence="3" id="KW-1185">Reference proteome</keyword>
<evidence type="ECO:0000256" key="1">
    <source>
        <dbReference type="SAM" id="SignalP"/>
    </source>
</evidence>